<name>A0A1V4CYM1_9ACTN</name>
<dbReference type="Proteomes" id="UP000033615">
    <property type="component" value="Unassembled WGS sequence"/>
</dbReference>
<evidence type="ECO:0000313" key="1">
    <source>
        <dbReference type="EMBL" id="OPF73912.1"/>
    </source>
</evidence>
<dbReference type="Pfam" id="PF07070">
    <property type="entry name" value="Spo0M"/>
    <property type="match status" value="1"/>
</dbReference>
<dbReference type="OrthoDB" id="4334429at2"/>
<reference evidence="1" key="1">
    <citation type="submission" date="2016-12" db="EMBL/GenBank/DDBJ databases">
        <title>Genome sequence of Streptomyces antioxidans MUSC 164.</title>
        <authorList>
            <person name="Lee L.-H."/>
            <person name="Ser H.-L."/>
        </authorList>
    </citation>
    <scope>NUCLEOTIDE SEQUENCE [LARGE SCALE GENOMIC DNA]</scope>
    <source>
        <strain evidence="1">MUSC 164</strain>
    </source>
</reference>
<protein>
    <submittedName>
        <fullName evidence="1">Sporulation protein</fullName>
    </submittedName>
</protein>
<sequence>MVFKRVLGSLGVGGPVVDTILDREPVRPGGVVRGHVRLRGGASACDLEHLALELVAGVGVGARAGYGGEGHEDGVVFDRLRLGGGFRLDARRHRDIPFSVHLPWETPLTEVSGQPLGVVLGIRVELAAAGARGHDDPEPLIVRPLPVQEAVLGALGRLGFGLVAADLRLAHIAGTGQRLPFHQEIELTPAPQYLHDVNEITLTLLTGPDGMEVVLEADKRGGGSGDVQGRHTVHHEDHEGYEGHEGHEPYEGHEGFEQRDWTGEIDSWIRALIEARARYGRTSAAIARTAGIAGTAGVTAGTAAGAVGGGMVAAGLGDALRNLAGLDDPGLSGSEEENQG</sequence>
<dbReference type="PANTHER" id="PTHR40053">
    <property type="entry name" value="SPORULATION-CONTROL PROTEIN SPO0M"/>
    <property type="match status" value="1"/>
</dbReference>
<keyword evidence="2" id="KW-1185">Reference proteome</keyword>
<accession>A0A1V4CYM1</accession>
<proteinExistence type="predicted"/>
<comment type="caution">
    <text evidence="1">The sequence shown here is derived from an EMBL/GenBank/DDBJ whole genome shotgun (WGS) entry which is preliminary data.</text>
</comment>
<dbReference type="EMBL" id="LAKD02000084">
    <property type="protein sequence ID" value="OPF73912.1"/>
    <property type="molecule type" value="Genomic_DNA"/>
</dbReference>
<dbReference type="AlphaFoldDB" id="A0A1V4CYM1"/>
<organism evidence="1 2">
    <name type="scientific">Streptomyces antioxidans</name>
    <dbReference type="NCBI Taxonomy" id="1507734"/>
    <lineage>
        <taxon>Bacteria</taxon>
        <taxon>Bacillati</taxon>
        <taxon>Actinomycetota</taxon>
        <taxon>Actinomycetes</taxon>
        <taxon>Kitasatosporales</taxon>
        <taxon>Streptomycetaceae</taxon>
        <taxon>Streptomyces</taxon>
    </lineage>
</organism>
<evidence type="ECO:0000313" key="2">
    <source>
        <dbReference type="Proteomes" id="UP000033615"/>
    </source>
</evidence>
<dbReference type="InterPro" id="IPR009776">
    <property type="entry name" value="Spore_0_M"/>
</dbReference>
<dbReference type="PANTHER" id="PTHR40053:SF1">
    <property type="entry name" value="SPORULATION-CONTROL PROTEIN SPO0M"/>
    <property type="match status" value="1"/>
</dbReference>
<dbReference type="RefSeq" id="WP_046087265.1">
    <property type="nucleotide sequence ID" value="NZ_LAKD02000084.1"/>
</dbReference>
<gene>
    <name evidence="1" type="ORF">VT50_0227540</name>
</gene>